<evidence type="ECO:0000256" key="1">
    <source>
        <dbReference type="ARBA" id="ARBA00022553"/>
    </source>
</evidence>
<evidence type="ECO:0000256" key="2">
    <source>
        <dbReference type="PROSITE-ProRule" id="PRU00169"/>
    </source>
</evidence>
<dbReference type="PANTHER" id="PTHR44591">
    <property type="entry name" value="STRESS RESPONSE REGULATOR PROTEIN 1"/>
    <property type="match status" value="1"/>
</dbReference>
<gene>
    <name evidence="4" type="ORF">H8R27_06010</name>
</gene>
<accession>A0ABR7IY22</accession>
<dbReference type="PANTHER" id="PTHR44591:SF3">
    <property type="entry name" value="RESPONSE REGULATORY DOMAIN-CONTAINING PROTEIN"/>
    <property type="match status" value="1"/>
</dbReference>
<dbReference type="InterPro" id="IPR001789">
    <property type="entry name" value="Sig_transdc_resp-reg_receiver"/>
</dbReference>
<protein>
    <submittedName>
        <fullName evidence="4">Response regulator</fullName>
    </submittedName>
</protein>
<feature type="domain" description="Response regulatory" evidence="3">
    <location>
        <begin position="4"/>
        <end position="119"/>
    </location>
</feature>
<sequence length="123" mass="13898">MANKILIIEDDKIIKNIIEFLLKKEGYQIEFAEDGLIGLEKINSFLPDLIITDIMLPYKSGLEITSYSKANFPNVPVIIISSLGKEDLTVIEAFKLGADDLIAKPFNPIELVLRVKRFFLKNS</sequence>
<dbReference type="InterPro" id="IPR050595">
    <property type="entry name" value="Bact_response_regulator"/>
</dbReference>
<dbReference type="PROSITE" id="PS50110">
    <property type="entry name" value="RESPONSE_REGULATORY"/>
    <property type="match status" value="1"/>
</dbReference>
<comment type="caution">
    <text evidence="4">The sequence shown here is derived from an EMBL/GenBank/DDBJ whole genome shotgun (WGS) entry which is preliminary data.</text>
</comment>
<organism evidence="4 5">
    <name type="scientific">Flavobacterium bernardetii</name>
    <dbReference type="NCBI Taxonomy" id="2813823"/>
    <lineage>
        <taxon>Bacteria</taxon>
        <taxon>Pseudomonadati</taxon>
        <taxon>Bacteroidota</taxon>
        <taxon>Flavobacteriia</taxon>
        <taxon>Flavobacteriales</taxon>
        <taxon>Flavobacteriaceae</taxon>
        <taxon>Flavobacterium</taxon>
    </lineage>
</organism>
<dbReference type="CDD" id="cd17574">
    <property type="entry name" value="REC_OmpR"/>
    <property type="match status" value="1"/>
</dbReference>
<reference evidence="4 5" key="1">
    <citation type="submission" date="2020-08" db="EMBL/GenBank/DDBJ databases">
        <title>Description of novel Flavobacterium F-408 isolate.</title>
        <authorList>
            <person name="Saticioglu I.B."/>
            <person name="Duman M."/>
            <person name="Altun S."/>
        </authorList>
    </citation>
    <scope>NUCLEOTIDE SEQUENCE [LARGE SCALE GENOMIC DNA]</scope>
    <source>
        <strain evidence="4 5">F-408</strain>
    </source>
</reference>
<dbReference type="EMBL" id="JACRUN010000002">
    <property type="protein sequence ID" value="MBC5834437.1"/>
    <property type="molecule type" value="Genomic_DNA"/>
</dbReference>
<dbReference type="Gene3D" id="3.40.50.2300">
    <property type="match status" value="1"/>
</dbReference>
<evidence type="ECO:0000313" key="5">
    <source>
        <dbReference type="Proteomes" id="UP000605990"/>
    </source>
</evidence>
<evidence type="ECO:0000313" key="4">
    <source>
        <dbReference type="EMBL" id="MBC5834437.1"/>
    </source>
</evidence>
<proteinExistence type="predicted"/>
<feature type="modified residue" description="4-aspartylphosphate" evidence="2">
    <location>
        <position position="53"/>
    </location>
</feature>
<dbReference type="Pfam" id="PF00072">
    <property type="entry name" value="Response_reg"/>
    <property type="match status" value="1"/>
</dbReference>
<dbReference type="InterPro" id="IPR011006">
    <property type="entry name" value="CheY-like_superfamily"/>
</dbReference>
<dbReference type="SUPFAM" id="SSF52172">
    <property type="entry name" value="CheY-like"/>
    <property type="match status" value="1"/>
</dbReference>
<dbReference type="RefSeq" id="WP_166126179.1">
    <property type="nucleotide sequence ID" value="NZ_JAANOQ010000003.1"/>
</dbReference>
<keyword evidence="1 2" id="KW-0597">Phosphoprotein</keyword>
<dbReference type="SMART" id="SM00448">
    <property type="entry name" value="REC"/>
    <property type="match status" value="1"/>
</dbReference>
<evidence type="ECO:0000259" key="3">
    <source>
        <dbReference type="PROSITE" id="PS50110"/>
    </source>
</evidence>
<name>A0ABR7IY22_9FLAO</name>
<dbReference type="Proteomes" id="UP000605990">
    <property type="component" value="Unassembled WGS sequence"/>
</dbReference>
<keyword evidence="5" id="KW-1185">Reference proteome</keyword>